<organism evidence="3 4">
    <name type="scientific">Sphingopyxis panaciterrulae</name>
    <dbReference type="NCBI Taxonomy" id="462372"/>
    <lineage>
        <taxon>Bacteria</taxon>
        <taxon>Pseudomonadati</taxon>
        <taxon>Pseudomonadota</taxon>
        <taxon>Alphaproteobacteria</taxon>
        <taxon>Sphingomonadales</taxon>
        <taxon>Sphingomonadaceae</taxon>
        <taxon>Sphingopyxis</taxon>
    </lineage>
</organism>
<dbReference type="Proteomes" id="UP000537161">
    <property type="component" value="Unassembled WGS sequence"/>
</dbReference>
<comment type="caution">
    <text evidence="3">The sequence shown here is derived from an EMBL/GenBank/DDBJ whole genome shotgun (WGS) entry which is preliminary data.</text>
</comment>
<evidence type="ECO:0000256" key="2">
    <source>
        <dbReference type="SAM" id="SignalP"/>
    </source>
</evidence>
<protein>
    <recommendedName>
        <fullName evidence="5">FecR protein domain-containing protein</fullName>
    </recommendedName>
</protein>
<dbReference type="RefSeq" id="WP_184097082.1">
    <property type="nucleotide sequence ID" value="NZ_JACIJH010000003.1"/>
</dbReference>
<evidence type="ECO:0000313" key="4">
    <source>
        <dbReference type="Proteomes" id="UP000537161"/>
    </source>
</evidence>
<feature type="signal peptide" evidence="2">
    <location>
        <begin position="1"/>
        <end position="28"/>
    </location>
</feature>
<feature type="compositionally biased region" description="Gly residues" evidence="1">
    <location>
        <begin position="1553"/>
        <end position="1568"/>
    </location>
</feature>
<evidence type="ECO:0008006" key="5">
    <source>
        <dbReference type="Google" id="ProtNLM"/>
    </source>
</evidence>
<feature type="region of interest" description="Disordered" evidence="1">
    <location>
        <begin position="1548"/>
        <end position="1581"/>
    </location>
</feature>
<dbReference type="EMBL" id="JACIJH010000003">
    <property type="protein sequence ID" value="MBB5706289.1"/>
    <property type="molecule type" value="Genomic_DNA"/>
</dbReference>
<evidence type="ECO:0000313" key="3">
    <source>
        <dbReference type="EMBL" id="MBB5706289.1"/>
    </source>
</evidence>
<accession>A0A7W9EQA3</accession>
<keyword evidence="2" id="KW-0732">Signal</keyword>
<proteinExistence type="predicted"/>
<sequence length="1927" mass="195956">MNRTSTLRFGTALMVTVSGLSLALPARAGELLFASNGDKTVSIGDRVSQMKGLKQVRMKGGAVVSILDAADYRLNADGSIDLYAGSVTVAGGDGSTVVRMPDGVEGRVTGRASAASFSVGTDGKGRGHVLSGQVQVGRGGDMRRFDAGEMFAIAPGRQPQQVVSNGAQATPDADAPAEMLVADMQSGGPVGAAENGVPVTLGDALAAAGASSDILAAARRVDAAVANPAIETFPSGDLARLVASAGGLERAFGGTPFPGAQADIIRTYIGWLAAGNGRADFLTAYAGFLGQYLDLIRSGAAPSSFESASLGNINAFLAYAGRTGRLADLGAQDRVLAQAYLAFLRGGGNPDLFADGFTDLTEAYFAFVRGGGDPAAFTGASAATLDSYIRFLADSGLVQQLAAADRALLLAYLGNGGLAFTGQYRDALGAYFTHLASGRRPSDYAALDAATLRAYLETLSDAGLLSTLGADQAQFYGAYLAFLRGGGSPDAFAGLPANIFAGYASQLDGYFAYLASGQLPSGYQAADVALLQAYLAQLQAAGALDRFLGERADFFAAYLAFVQGGGQADAFAGLNANIFAGYAAALTAYYDYLENGGVPSAYGALTQQAIRDYIAALQGAGASDAFLADLSEFYGSYFAFVAGGGNPDQFAGLPVPPDFPAFAAALNAYAAFLAGGGLPADYDAQQLATLQDYLAAVAGSGQLDSLLGANADLLSRYFAYLAGGGTPNGFTGLPVYADYVSALNAYYAFLANGGLPANYTALTQAQVRAYLAALDGAGGFASHADLDAFFIQYYAFVAGGGDPAQFVGLPVYADYVAALNAYYAFLANGGLPADYTALTQEQVAAYLAALSGAGGFGSHADLNGFFAQYYAFIVGGGDPARFTGLPVYSDYVTALNAYYAFLAAGGLPGDYTVLTQEQVAAYLAALDNAGGFASFGALNAFFGQYYAFIAAGGDPAKFAGLPAYADYLAALQTYYAFLLGGGLPSEYSALTQEQVETYLALLDEAGVLQSELSGETLAFLTDYLAYLETGGNPDQFAGLPGNGTDPGTPTNPAYAGGFPNAASGARAFAVNAGVSYQASGSPTLDANGVLTDAGDLGINNARAVDVAGDASVVVGRYVDGAPRFRGSDTSVGTGGGIPWVVTAPLANPLPTSGTIEYDVFAATKPVFSSGSGAEGTFDANLTIGFSTSGYGYGIDGSILMPEDSGDIRYDFASAGRANGELVQTFATGSVFNMNGTMTGIGDACLDNDCTILFFGGFGGSEDRIGMTYQTVDNNNFRTAKRIQGAVAFAAVEGPGGGGTDPDPEPGPDPVQNDGIAAPGAPGNYFLYAGAGGSGSATSSTMTVTDGQLVEARSSRDSVSYTANANTSVEKGGDAGVIGWSRLGNVSVGYRNSNGQSFTAQPFASQFWHSIWGTPATDLPTSGLINYDLVGFTSPTQANAQAGSGSFSGDFAVDFATLMAGIDADVAFNGETYSFASAGGVAAPSMAIRDDGLGARRFSENLETFMSDGTRVSRGTFLQGFLAGAGASHAGISYDIRVASSNRIQGTAAFAAPGGTGDPGDGESGGDGGSTPPPTASGNPASASVLTDMFVSESGRSETMSLGTATGNFGFVSYDTDDAGEIVEMRQHFNFRLSDKIGTARNADIGLTDSGTVRWTRWTEGTLDVVRAGGVPPISFDENQGYHIIVGTPATNLPTTGRVDYQLAGGTRPTSVAGIGAPGELISGAAAVLFDTTPKLGIEMSFSQNGSTYAMQTAGGLADVAASELSIGANAGFRAIGTYGQGVTVDGAACAGCRPIWEGFLAGDGGKELALMYQMQQRNGDRIIGAAAFGPAPVGSNPYARIPQGTASAPVTLTPIAAVPAPPVAPPPVAGAGTPGADWNRWSPATGIAQPVDSGAALASVPGGDLTAQRQRAEQMLGGLISFSTPER</sequence>
<feature type="chain" id="PRO_5031199974" description="FecR protein domain-containing protein" evidence="2">
    <location>
        <begin position="29"/>
        <end position="1927"/>
    </location>
</feature>
<keyword evidence="4" id="KW-1185">Reference proteome</keyword>
<feature type="region of interest" description="Disordered" evidence="1">
    <location>
        <begin position="1292"/>
        <end position="1314"/>
    </location>
</feature>
<name>A0A7W9EQA3_9SPHN</name>
<reference evidence="3 4" key="1">
    <citation type="submission" date="2020-08" db="EMBL/GenBank/DDBJ databases">
        <title>Genomic Encyclopedia of Type Strains, Phase IV (KMG-IV): sequencing the most valuable type-strain genomes for metagenomic binning, comparative biology and taxonomic classification.</title>
        <authorList>
            <person name="Goeker M."/>
        </authorList>
    </citation>
    <scope>NUCLEOTIDE SEQUENCE [LARGE SCALE GENOMIC DNA]</scope>
    <source>
        <strain evidence="3 4">DSM 27163</strain>
    </source>
</reference>
<evidence type="ECO:0000256" key="1">
    <source>
        <dbReference type="SAM" id="MobiDB-lite"/>
    </source>
</evidence>
<gene>
    <name evidence="3" type="ORF">FHR21_001633</name>
</gene>